<evidence type="ECO:0000313" key="1">
    <source>
        <dbReference type="EMBL" id="PYH95715.1"/>
    </source>
</evidence>
<dbReference type="AlphaFoldDB" id="A0A319DEA6"/>
<dbReference type="EMBL" id="KZ825849">
    <property type="protein sequence ID" value="PYH95715.1"/>
    <property type="molecule type" value="Genomic_DNA"/>
</dbReference>
<sequence length="134" mass="14610">MRRTLKYASEVSAELCDMSIFSLSAPDHPPTLPMYALKSIAVLSALLLAGLSGATKKTTTIGIETEEGSKSMQVPFGECHHIEEEEVRSVFLSRECRFFSAMGCTGRTTLLMPGEHSSSEPVPVSSVYCEDKVF</sequence>
<evidence type="ECO:0000313" key="2">
    <source>
        <dbReference type="Proteomes" id="UP000247810"/>
    </source>
</evidence>
<dbReference type="OrthoDB" id="4291851at2759"/>
<dbReference type="Proteomes" id="UP000247810">
    <property type="component" value="Unassembled WGS sequence"/>
</dbReference>
<accession>A0A319DEA6</accession>
<keyword evidence="2" id="KW-1185">Reference proteome</keyword>
<protein>
    <submittedName>
        <fullName evidence="1">Uncharacterized protein</fullName>
    </submittedName>
</protein>
<dbReference type="VEuPathDB" id="FungiDB:BO71DRAFT_198972"/>
<name>A0A319DEA6_9EURO</name>
<gene>
    <name evidence="1" type="ORF">BO71DRAFT_198972</name>
</gene>
<proteinExistence type="predicted"/>
<reference evidence="1 2" key="1">
    <citation type="submission" date="2018-02" db="EMBL/GenBank/DDBJ databases">
        <title>The genomes of Aspergillus section Nigri reveals drivers in fungal speciation.</title>
        <authorList>
            <consortium name="DOE Joint Genome Institute"/>
            <person name="Vesth T.C."/>
            <person name="Nybo J."/>
            <person name="Theobald S."/>
            <person name="Brandl J."/>
            <person name="Frisvad J.C."/>
            <person name="Nielsen K.F."/>
            <person name="Lyhne E.K."/>
            <person name="Kogle M.E."/>
            <person name="Kuo A."/>
            <person name="Riley R."/>
            <person name="Clum A."/>
            <person name="Nolan M."/>
            <person name="Lipzen A."/>
            <person name="Salamov A."/>
            <person name="Henrissat B."/>
            <person name="Wiebenga A."/>
            <person name="De vries R.P."/>
            <person name="Grigoriev I.V."/>
            <person name="Mortensen U.H."/>
            <person name="Andersen M.R."/>
            <person name="Baker S.E."/>
        </authorList>
    </citation>
    <scope>NUCLEOTIDE SEQUENCE [LARGE SCALE GENOMIC DNA]</scope>
    <source>
        <strain evidence="1 2">CBS 707.79</strain>
    </source>
</reference>
<organism evidence="1 2">
    <name type="scientific">Aspergillus ellipticus CBS 707.79</name>
    <dbReference type="NCBI Taxonomy" id="1448320"/>
    <lineage>
        <taxon>Eukaryota</taxon>
        <taxon>Fungi</taxon>
        <taxon>Dikarya</taxon>
        <taxon>Ascomycota</taxon>
        <taxon>Pezizomycotina</taxon>
        <taxon>Eurotiomycetes</taxon>
        <taxon>Eurotiomycetidae</taxon>
        <taxon>Eurotiales</taxon>
        <taxon>Aspergillaceae</taxon>
        <taxon>Aspergillus</taxon>
        <taxon>Aspergillus subgen. Circumdati</taxon>
    </lineage>
</organism>